<feature type="domain" description="Putative restriction endonuclease" evidence="1">
    <location>
        <begin position="15"/>
        <end position="180"/>
    </location>
</feature>
<protein>
    <recommendedName>
        <fullName evidence="1">Putative restriction endonuclease domain-containing protein</fullName>
    </recommendedName>
</protein>
<dbReference type="PANTHER" id="PTHR34107:SF4">
    <property type="entry name" value="SLL1222 PROTEIN"/>
    <property type="match status" value="1"/>
</dbReference>
<sequence>MVQARTRLTSAEFRAFCALPHNAHKRFELHEGEIVEVPSPSPLHQWIVAELLYLLKAFLRVHPLGYVFGDNLDYEPADGVIVQPDLSFVAFERAPRLPERFQIMPDLAVEVRSSNNTERDMLRKVLLYFAYQAREVWAIYPEERMVRIYTPAAQGAHVRQFVEGDQLAGSAVLPNFTLNITDLFPKAAQSE</sequence>
<name>A0A2M8P064_9CHLR</name>
<dbReference type="CDD" id="cd06260">
    <property type="entry name" value="DUF820-like"/>
    <property type="match status" value="1"/>
</dbReference>
<dbReference type="EMBL" id="PGTK01000005">
    <property type="protein sequence ID" value="PJF30943.1"/>
    <property type="molecule type" value="Genomic_DNA"/>
</dbReference>
<dbReference type="InterPro" id="IPR008538">
    <property type="entry name" value="Uma2"/>
</dbReference>
<dbReference type="AlphaFoldDB" id="A0A2M8P064"/>
<dbReference type="Gene3D" id="3.90.1570.10">
    <property type="entry name" value="tt1808, chain A"/>
    <property type="match status" value="1"/>
</dbReference>
<proteinExistence type="predicted"/>
<dbReference type="InterPro" id="IPR012296">
    <property type="entry name" value="Nuclease_put_TT1808"/>
</dbReference>
<dbReference type="Pfam" id="PF05685">
    <property type="entry name" value="Uma2"/>
    <property type="match status" value="1"/>
</dbReference>
<dbReference type="PANTHER" id="PTHR34107">
    <property type="entry name" value="SLL0198 PROTEIN-RELATED"/>
    <property type="match status" value="1"/>
</dbReference>
<dbReference type="SUPFAM" id="SSF52980">
    <property type="entry name" value="Restriction endonuclease-like"/>
    <property type="match status" value="1"/>
</dbReference>
<evidence type="ECO:0000313" key="3">
    <source>
        <dbReference type="Proteomes" id="UP000228921"/>
    </source>
</evidence>
<organism evidence="2 3">
    <name type="scientific">Candidatus Thermofonsia Clade 1 bacterium</name>
    <dbReference type="NCBI Taxonomy" id="2364210"/>
    <lineage>
        <taxon>Bacteria</taxon>
        <taxon>Bacillati</taxon>
        <taxon>Chloroflexota</taxon>
        <taxon>Candidatus Thermofontia</taxon>
        <taxon>Candidatus Thermofonsia Clade 1</taxon>
    </lineage>
</organism>
<dbReference type="InterPro" id="IPR011335">
    <property type="entry name" value="Restrct_endonuc-II-like"/>
</dbReference>
<comment type="caution">
    <text evidence="2">The sequence shown here is derived from an EMBL/GenBank/DDBJ whole genome shotgun (WGS) entry which is preliminary data.</text>
</comment>
<gene>
    <name evidence="2" type="ORF">CUN51_05515</name>
</gene>
<evidence type="ECO:0000259" key="1">
    <source>
        <dbReference type="Pfam" id="PF05685"/>
    </source>
</evidence>
<accession>A0A2M8P064</accession>
<reference evidence="2 3" key="1">
    <citation type="submission" date="2017-11" db="EMBL/GenBank/DDBJ databases">
        <title>Evolution of Phototrophy in the Chloroflexi Phylum Driven by Horizontal Gene Transfer.</title>
        <authorList>
            <person name="Ward L.M."/>
            <person name="Hemp J."/>
            <person name="Shih P.M."/>
            <person name="Mcglynn S.E."/>
            <person name="Fischer W."/>
        </authorList>
    </citation>
    <scope>NUCLEOTIDE SEQUENCE [LARGE SCALE GENOMIC DNA]</scope>
    <source>
        <strain evidence="2">CP2_2F</strain>
    </source>
</reference>
<evidence type="ECO:0000313" key="2">
    <source>
        <dbReference type="EMBL" id="PJF30943.1"/>
    </source>
</evidence>
<dbReference type="Proteomes" id="UP000228921">
    <property type="component" value="Unassembled WGS sequence"/>
</dbReference>